<dbReference type="Proteomes" id="UP001601992">
    <property type="component" value="Unassembled WGS sequence"/>
</dbReference>
<reference evidence="2 3" key="1">
    <citation type="submission" date="2024-10" db="EMBL/GenBank/DDBJ databases">
        <title>The Natural Products Discovery Center: Release of the First 8490 Sequenced Strains for Exploring Actinobacteria Biosynthetic Diversity.</title>
        <authorList>
            <person name="Kalkreuter E."/>
            <person name="Kautsar S.A."/>
            <person name="Yang D."/>
            <person name="Bader C.D."/>
            <person name="Teijaro C.N."/>
            <person name="Fluegel L."/>
            <person name="Davis C.M."/>
            <person name="Simpson J.R."/>
            <person name="Lauterbach L."/>
            <person name="Steele A.D."/>
            <person name="Gui C."/>
            <person name="Meng S."/>
            <person name="Li G."/>
            <person name="Viehrig K."/>
            <person name="Ye F."/>
            <person name="Su P."/>
            <person name="Kiefer A.F."/>
            <person name="Nichols A."/>
            <person name="Cepeda A.J."/>
            <person name="Yan W."/>
            <person name="Fan B."/>
            <person name="Jiang Y."/>
            <person name="Adhikari A."/>
            <person name="Zheng C.-J."/>
            <person name="Schuster L."/>
            <person name="Cowan T.M."/>
            <person name="Smanski M.J."/>
            <person name="Chevrette M.G."/>
            <person name="De Carvalho L.P.S."/>
            <person name="Shen B."/>
        </authorList>
    </citation>
    <scope>NUCLEOTIDE SEQUENCE [LARGE SCALE GENOMIC DNA]</scope>
    <source>
        <strain evidence="2 3">NPDC002593</strain>
    </source>
</reference>
<protein>
    <submittedName>
        <fullName evidence="2">Uncharacterized protein</fullName>
    </submittedName>
</protein>
<name>A0ABW6S0Z3_9NOCA</name>
<keyword evidence="1" id="KW-0175">Coiled coil</keyword>
<evidence type="ECO:0000313" key="2">
    <source>
        <dbReference type="EMBL" id="MFF3569970.1"/>
    </source>
</evidence>
<dbReference type="RefSeq" id="WP_387404497.1">
    <property type="nucleotide sequence ID" value="NZ_JBIAQY010000006.1"/>
</dbReference>
<feature type="coiled-coil region" evidence="1">
    <location>
        <begin position="60"/>
        <end position="88"/>
    </location>
</feature>
<gene>
    <name evidence="2" type="ORF">ACFYXQ_19525</name>
</gene>
<proteinExistence type="predicted"/>
<evidence type="ECO:0000313" key="3">
    <source>
        <dbReference type="Proteomes" id="UP001601992"/>
    </source>
</evidence>
<organism evidence="2 3">
    <name type="scientific">Nocardia jiangxiensis</name>
    <dbReference type="NCBI Taxonomy" id="282685"/>
    <lineage>
        <taxon>Bacteria</taxon>
        <taxon>Bacillati</taxon>
        <taxon>Actinomycetota</taxon>
        <taxon>Actinomycetes</taxon>
        <taxon>Mycobacteriales</taxon>
        <taxon>Nocardiaceae</taxon>
        <taxon>Nocardia</taxon>
    </lineage>
</organism>
<dbReference type="EMBL" id="JBIAQY010000006">
    <property type="protein sequence ID" value="MFF3569970.1"/>
    <property type="molecule type" value="Genomic_DNA"/>
</dbReference>
<sequence>MARDDRYMYRGGSVDWTVVAGARIDKEVQDKIRELQEKYPRQFTVQEVSREQLRQALTVAKHLEKRKAREAKEQARLERARDERARREVRATENETRKKDIARVVSENVRAIEQARAEGKVFAARELSEAHRSAIRSMRKVRRYEKVQGRETVASLGLTGEQARVMEDMLTQGRERQRAKVVRGIEAIGRESRDREAAERTAMREAERLARQREVDARRRELVRQGVIRADLANVLDVIDKAQARVGDQMAPGLENIRQLRGGRERT</sequence>
<accession>A0ABW6S0Z3</accession>
<evidence type="ECO:0000256" key="1">
    <source>
        <dbReference type="SAM" id="Coils"/>
    </source>
</evidence>
<keyword evidence="3" id="KW-1185">Reference proteome</keyword>
<comment type="caution">
    <text evidence="2">The sequence shown here is derived from an EMBL/GenBank/DDBJ whole genome shotgun (WGS) entry which is preliminary data.</text>
</comment>